<name>A0A1T4YKW0_9BACL</name>
<evidence type="ECO:0000313" key="3">
    <source>
        <dbReference type="Proteomes" id="UP000190042"/>
    </source>
</evidence>
<dbReference type="EMBL" id="FUYJ01000006">
    <property type="protein sequence ID" value="SKB02396.1"/>
    <property type="molecule type" value="Genomic_DNA"/>
</dbReference>
<feature type="coiled-coil region" evidence="1">
    <location>
        <begin position="19"/>
        <end position="46"/>
    </location>
</feature>
<keyword evidence="3" id="KW-1185">Reference proteome</keyword>
<evidence type="ECO:0000313" key="2">
    <source>
        <dbReference type="EMBL" id="SKB02396.1"/>
    </source>
</evidence>
<dbReference type="AlphaFoldDB" id="A0A1T4YKW0"/>
<reference evidence="3" key="1">
    <citation type="submission" date="2017-02" db="EMBL/GenBank/DDBJ databases">
        <authorList>
            <person name="Varghese N."/>
            <person name="Submissions S."/>
        </authorList>
    </citation>
    <scope>NUCLEOTIDE SEQUENCE [LARGE SCALE GENOMIC DNA]</scope>
    <source>
        <strain evidence="3">DSM 23966</strain>
    </source>
</reference>
<organism evidence="2 3">
    <name type="scientific">Sporosarcina newyorkensis</name>
    <dbReference type="NCBI Taxonomy" id="759851"/>
    <lineage>
        <taxon>Bacteria</taxon>
        <taxon>Bacillati</taxon>
        <taxon>Bacillota</taxon>
        <taxon>Bacilli</taxon>
        <taxon>Bacillales</taxon>
        <taxon>Caryophanaceae</taxon>
        <taxon>Sporosarcina</taxon>
    </lineage>
</organism>
<evidence type="ECO:0000256" key="1">
    <source>
        <dbReference type="SAM" id="Coils"/>
    </source>
</evidence>
<dbReference type="Proteomes" id="UP000190042">
    <property type="component" value="Unassembled WGS sequence"/>
</dbReference>
<gene>
    <name evidence="2" type="ORF">SAMN04244570_2940</name>
</gene>
<accession>A0A1T4YKW0</accession>
<proteinExistence type="predicted"/>
<keyword evidence="1" id="KW-0175">Coiled coil</keyword>
<protein>
    <submittedName>
        <fullName evidence="2">Uncharacterized protein</fullName>
    </submittedName>
</protein>
<sequence length="49" mass="5910">MEWFNYATFVVALLAGLYSMESMKRNKELEERVEELEKKNTAELDKHRM</sequence>
<dbReference type="RefSeq" id="WP_009497879.1">
    <property type="nucleotide sequence ID" value="NZ_FUYJ01000006.1"/>
</dbReference>